<comment type="caution">
    <text evidence="3">The sequence shown here is derived from an EMBL/GenBank/DDBJ whole genome shotgun (WGS) entry which is preliminary data.</text>
</comment>
<dbReference type="Pfam" id="PF00990">
    <property type="entry name" value="GGDEF"/>
    <property type="match status" value="1"/>
</dbReference>
<accession>A0A2T0VCY3</accession>
<dbReference type="PROSITE" id="PS50112">
    <property type="entry name" value="PAS"/>
    <property type="match status" value="1"/>
</dbReference>
<evidence type="ECO:0000313" key="3">
    <source>
        <dbReference type="EMBL" id="PRY68031.1"/>
    </source>
</evidence>
<dbReference type="SMART" id="SM00091">
    <property type="entry name" value="PAS"/>
    <property type="match status" value="1"/>
</dbReference>
<dbReference type="InterPro" id="IPR000160">
    <property type="entry name" value="GGDEF_dom"/>
</dbReference>
<dbReference type="SUPFAM" id="SSF55073">
    <property type="entry name" value="Nucleotide cyclase"/>
    <property type="match status" value="1"/>
</dbReference>
<dbReference type="InterPro" id="IPR043128">
    <property type="entry name" value="Rev_trsase/Diguanyl_cyclase"/>
</dbReference>
<proteinExistence type="predicted"/>
<dbReference type="RefSeq" id="WP_106212675.1">
    <property type="nucleotide sequence ID" value="NZ_PVTL01000005.1"/>
</dbReference>
<dbReference type="Pfam" id="PF13426">
    <property type="entry name" value="PAS_9"/>
    <property type="match status" value="1"/>
</dbReference>
<dbReference type="CDD" id="cd00130">
    <property type="entry name" value="PAS"/>
    <property type="match status" value="1"/>
</dbReference>
<dbReference type="SUPFAM" id="SSF55781">
    <property type="entry name" value="GAF domain-like"/>
    <property type="match status" value="1"/>
</dbReference>
<dbReference type="PANTHER" id="PTHR46663:SF4">
    <property type="entry name" value="DIGUANYLATE CYCLASE DGCT-RELATED"/>
    <property type="match status" value="1"/>
</dbReference>
<dbReference type="OrthoDB" id="23692at2"/>
<reference evidence="3 4" key="1">
    <citation type="submission" date="2018-03" db="EMBL/GenBank/DDBJ databases">
        <title>Genomic Encyclopedia of Type Strains, Phase III (KMG-III): the genomes of soil and plant-associated and newly described type strains.</title>
        <authorList>
            <person name="Whitman W."/>
        </authorList>
    </citation>
    <scope>NUCLEOTIDE SEQUENCE [LARGE SCALE GENOMIC DNA]</scope>
    <source>
        <strain evidence="3 4">CGMCC 1.12484</strain>
    </source>
</reference>
<gene>
    <name evidence="3" type="ORF">B0I08_105195</name>
</gene>
<dbReference type="InterPro" id="IPR029787">
    <property type="entry name" value="Nucleotide_cyclase"/>
</dbReference>
<sequence>MDVPLASSDDLYDHAPCGLLLTTPDDLVLTVNATFLEWTGYAESDVVGRDFHQLLDPGSQVFYATRYQAELWAREEIREVAFTLIKADGSAMPVLLNSVLEQADVGENSFVRLAVFDSTGRKDYEREMLLAKRQAEVSETSVRLLQEASTRFLAATTETDVAVALAEAACEAFSAADAAVVLYDAAGDAVFLAGAHLSEPLRELNDARSPQLPSLEDGMIIISSLDEVYADSSRAGDILRSIRTEALTAIRIVDGDTVVGVLVTTFGRPREFDEYAISLHHAFVRQAALVLSRVRLQLALREMAMHDQLTGLANRNLIDERLTHSMAVSARSELPIALIFVDLDGFKLINDELGHRAGDMVLQTVAERMRSTVREVDIVGRFGGDEFVVICEGADETMALSIAERILAEVRLPMPGLAEGFSITASVGVAVHVTRETAATTTDYLIRRADAAMYESKRGGSDRATIARL</sequence>
<dbReference type="Gene3D" id="3.30.450.40">
    <property type="match status" value="1"/>
</dbReference>
<dbReference type="InterPro" id="IPR000014">
    <property type="entry name" value="PAS"/>
</dbReference>
<dbReference type="InterPro" id="IPR003018">
    <property type="entry name" value="GAF"/>
</dbReference>
<protein>
    <submittedName>
        <fullName evidence="3">PAS domain S-box-containing protein/diguanylate cyclase (GGDEF)-like protein</fullName>
    </submittedName>
</protein>
<dbReference type="SUPFAM" id="SSF55785">
    <property type="entry name" value="PYP-like sensor domain (PAS domain)"/>
    <property type="match status" value="1"/>
</dbReference>
<dbReference type="Pfam" id="PF01590">
    <property type="entry name" value="GAF"/>
    <property type="match status" value="1"/>
</dbReference>
<dbReference type="FunFam" id="3.30.70.270:FF:000001">
    <property type="entry name" value="Diguanylate cyclase domain protein"/>
    <property type="match status" value="1"/>
</dbReference>
<feature type="domain" description="PAS" evidence="1">
    <location>
        <begin position="11"/>
        <end position="57"/>
    </location>
</feature>
<dbReference type="CDD" id="cd01949">
    <property type="entry name" value="GGDEF"/>
    <property type="match status" value="1"/>
</dbReference>
<organism evidence="3 4">
    <name type="scientific">Glaciihabitans tibetensis</name>
    <dbReference type="NCBI Taxonomy" id="1266600"/>
    <lineage>
        <taxon>Bacteria</taxon>
        <taxon>Bacillati</taxon>
        <taxon>Actinomycetota</taxon>
        <taxon>Actinomycetes</taxon>
        <taxon>Micrococcales</taxon>
        <taxon>Microbacteriaceae</taxon>
        <taxon>Glaciihabitans</taxon>
    </lineage>
</organism>
<dbReference type="NCBIfam" id="TIGR00254">
    <property type="entry name" value="GGDEF"/>
    <property type="match status" value="1"/>
</dbReference>
<evidence type="ECO:0000259" key="2">
    <source>
        <dbReference type="PROSITE" id="PS50887"/>
    </source>
</evidence>
<keyword evidence="4" id="KW-1185">Reference proteome</keyword>
<dbReference type="EMBL" id="PVTL01000005">
    <property type="protein sequence ID" value="PRY68031.1"/>
    <property type="molecule type" value="Genomic_DNA"/>
</dbReference>
<dbReference type="Gene3D" id="3.30.450.20">
    <property type="entry name" value="PAS domain"/>
    <property type="match status" value="1"/>
</dbReference>
<evidence type="ECO:0000313" key="4">
    <source>
        <dbReference type="Proteomes" id="UP000237983"/>
    </source>
</evidence>
<dbReference type="AlphaFoldDB" id="A0A2T0VCY3"/>
<name>A0A2T0VCY3_9MICO</name>
<dbReference type="PROSITE" id="PS50887">
    <property type="entry name" value="GGDEF"/>
    <property type="match status" value="1"/>
</dbReference>
<dbReference type="SMART" id="SM00267">
    <property type="entry name" value="GGDEF"/>
    <property type="match status" value="1"/>
</dbReference>
<dbReference type="InterPro" id="IPR052163">
    <property type="entry name" value="DGC-Regulatory_Protein"/>
</dbReference>
<dbReference type="InterPro" id="IPR035965">
    <property type="entry name" value="PAS-like_dom_sf"/>
</dbReference>
<dbReference type="PANTHER" id="PTHR46663">
    <property type="entry name" value="DIGUANYLATE CYCLASE DGCT-RELATED"/>
    <property type="match status" value="1"/>
</dbReference>
<dbReference type="Gene3D" id="3.30.70.270">
    <property type="match status" value="1"/>
</dbReference>
<dbReference type="NCBIfam" id="TIGR00229">
    <property type="entry name" value="sensory_box"/>
    <property type="match status" value="1"/>
</dbReference>
<dbReference type="Proteomes" id="UP000237983">
    <property type="component" value="Unassembled WGS sequence"/>
</dbReference>
<feature type="domain" description="GGDEF" evidence="2">
    <location>
        <begin position="334"/>
        <end position="469"/>
    </location>
</feature>
<evidence type="ECO:0000259" key="1">
    <source>
        <dbReference type="PROSITE" id="PS50112"/>
    </source>
</evidence>
<dbReference type="InterPro" id="IPR029016">
    <property type="entry name" value="GAF-like_dom_sf"/>
</dbReference>